<reference evidence="6 7" key="1">
    <citation type="submission" date="2015-07" db="EMBL/GenBank/DDBJ databases">
        <title>The genome of Dufourea novaeangliae.</title>
        <authorList>
            <person name="Pan H."/>
            <person name="Kapheim K."/>
        </authorList>
    </citation>
    <scope>NUCLEOTIDE SEQUENCE [LARGE SCALE GENOMIC DNA]</scope>
    <source>
        <strain evidence="6">0120121106</strain>
        <tissue evidence="6">Whole body</tissue>
    </source>
</reference>
<evidence type="ECO:0000259" key="3">
    <source>
        <dbReference type="PROSITE" id="PS50132"/>
    </source>
</evidence>
<dbReference type="CDD" id="cd06873">
    <property type="entry name" value="PX_SNX13"/>
    <property type="match status" value="1"/>
</dbReference>
<feature type="region of interest" description="Disordered" evidence="2">
    <location>
        <begin position="178"/>
        <end position="211"/>
    </location>
</feature>
<dbReference type="SMART" id="SM00313">
    <property type="entry name" value="PXA"/>
    <property type="match status" value="1"/>
</dbReference>
<dbReference type="PANTHER" id="PTHR22775:SF3">
    <property type="entry name" value="SORTING NEXIN-13"/>
    <property type="match status" value="1"/>
</dbReference>
<feature type="compositionally biased region" description="Low complexity" evidence="2">
    <location>
        <begin position="185"/>
        <end position="196"/>
    </location>
</feature>
<dbReference type="Pfam" id="PF08628">
    <property type="entry name" value="Nexin_C"/>
    <property type="match status" value="1"/>
</dbReference>
<dbReference type="SMART" id="SM00312">
    <property type="entry name" value="PX"/>
    <property type="match status" value="1"/>
</dbReference>
<dbReference type="Proteomes" id="UP000076502">
    <property type="component" value="Unassembled WGS sequence"/>
</dbReference>
<dbReference type="InterPro" id="IPR003114">
    <property type="entry name" value="Phox_assoc"/>
</dbReference>
<dbReference type="EMBL" id="KQ434868">
    <property type="protein sequence ID" value="KZC09194.1"/>
    <property type="molecule type" value="Genomic_DNA"/>
</dbReference>
<feature type="domain" description="RGS" evidence="3">
    <location>
        <begin position="436"/>
        <end position="569"/>
    </location>
</feature>
<dbReference type="Pfam" id="PF00787">
    <property type="entry name" value="PX"/>
    <property type="match status" value="1"/>
</dbReference>
<dbReference type="InterPro" id="IPR044926">
    <property type="entry name" value="RGS_subdomain_2"/>
</dbReference>
<evidence type="ECO:0000259" key="5">
    <source>
        <dbReference type="PROSITE" id="PS51207"/>
    </source>
</evidence>
<feature type="domain" description="PXA" evidence="5">
    <location>
        <begin position="92"/>
        <end position="337"/>
    </location>
</feature>
<evidence type="ECO:0000313" key="6">
    <source>
        <dbReference type="EMBL" id="KZC09194.1"/>
    </source>
</evidence>
<dbReference type="SUPFAM" id="SSF48097">
    <property type="entry name" value="Regulator of G-protein signaling, RGS"/>
    <property type="match status" value="1"/>
</dbReference>
<dbReference type="GO" id="GO:0005769">
    <property type="term" value="C:early endosome"/>
    <property type="evidence" value="ECO:0007669"/>
    <property type="project" value="TreeGrafter"/>
</dbReference>
<dbReference type="InterPro" id="IPR001683">
    <property type="entry name" value="PX_dom"/>
</dbReference>
<comment type="similarity">
    <text evidence="1">Belongs to the sorting nexin family.</text>
</comment>
<gene>
    <name evidence="6" type="ORF">WN55_00930</name>
</gene>
<dbReference type="Pfam" id="PF00615">
    <property type="entry name" value="RGS"/>
    <property type="match status" value="1"/>
</dbReference>
<dbReference type="SUPFAM" id="SSF64268">
    <property type="entry name" value="PX domain"/>
    <property type="match status" value="1"/>
</dbReference>
<evidence type="ECO:0000256" key="1">
    <source>
        <dbReference type="ARBA" id="ARBA00010883"/>
    </source>
</evidence>
<name>A0A154PCQ2_DUFNO</name>
<evidence type="ECO:0000313" key="7">
    <source>
        <dbReference type="Proteomes" id="UP000076502"/>
    </source>
</evidence>
<dbReference type="InterPro" id="IPR016137">
    <property type="entry name" value="RGS"/>
</dbReference>
<evidence type="ECO:0000256" key="2">
    <source>
        <dbReference type="SAM" id="MobiDB-lite"/>
    </source>
</evidence>
<dbReference type="SMART" id="SM00315">
    <property type="entry name" value="RGS"/>
    <property type="match status" value="1"/>
</dbReference>
<dbReference type="Gene3D" id="1.10.167.10">
    <property type="entry name" value="Regulator of G-protein Signalling 4, domain 2"/>
    <property type="match status" value="1"/>
</dbReference>
<dbReference type="OrthoDB" id="5772781at2759"/>
<dbReference type="AlphaFoldDB" id="A0A154PCQ2"/>
<feature type="compositionally biased region" description="Basic and acidic residues" evidence="2">
    <location>
        <begin position="1051"/>
        <end position="1060"/>
    </location>
</feature>
<protein>
    <submittedName>
        <fullName evidence="6">Sorting nexin-13</fullName>
    </submittedName>
</protein>
<dbReference type="Gene3D" id="3.30.1520.10">
    <property type="entry name" value="Phox-like domain"/>
    <property type="match status" value="1"/>
</dbReference>
<dbReference type="STRING" id="178035.A0A154PCQ2"/>
<accession>A0A154PCQ2</accession>
<dbReference type="PROSITE" id="PS50195">
    <property type="entry name" value="PX"/>
    <property type="match status" value="1"/>
</dbReference>
<organism evidence="6 7">
    <name type="scientific">Dufourea novaeangliae</name>
    <name type="common">Sweat bee</name>
    <dbReference type="NCBI Taxonomy" id="178035"/>
    <lineage>
        <taxon>Eukaryota</taxon>
        <taxon>Metazoa</taxon>
        <taxon>Ecdysozoa</taxon>
        <taxon>Arthropoda</taxon>
        <taxon>Hexapoda</taxon>
        <taxon>Insecta</taxon>
        <taxon>Pterygota</taxon>
        <taxon>Neoptera</taxon>
        <taxon>Endopterygota</taxon>
        <taxon>Hymenoptera</taxon>
        <taxon>Apocrita</taxon>
        <taxon>Aculeata</taxon>
        <taxon>Apoidea</taxon>
        <taxon>Anthophila</taxon>
        <taxon>Halictidae</taxon>
        <taxon>Rophitinae</taxon>
        <taxon>Dufourea</taxon>
    </lineage>
</organism>
<dbReference type="InterPro" id="IPR036871">
    <property type="entry name" value="PX_dom_sf"/>
</dbReference>
<keyword evidence="7" id="KW-1185">Reference proteome</keyword>
<feature type="region of interest" description="Disordered" evidence="2">
    <location>
        <begin position="1038"/>
        <end position="1078"/>
    </location>
</feature>
<dbReference type="PANTHER" id="PTHR22775">
    <property type="entry name" value="SORTING NEXIN"/>
    <property type="match status" value="1"/>
</dbReference>
<dbReference type="Pfam" id="PF02194">
    <property type="entry name" value="PXA"/>
    <property type="match status" value="1"/>
</dbReference>
<proteinExistence type="inferred from homology"/>
<feature type="domain" description="PX" evidence="4">
    <location>
        <begin position="625"/>
        <end position="746"/>
    </location>
</feature>
<dbReference type="InterPro" id="IPR037437">
    <property type="entry name" value="SNX13_PX"/>
</dbReference>
<evidence type="ECO:0000259" key="4">
    <source>
        <dbReference type="PROSITE" id="PS50195"/>
    </source>
</evidence>
<dbReference type="InterPro" id="IPR013937">
    <property type="entry name" value="Sorting_nexin_C"/>
</dbReference>
<dbReference type="InterPro" id="IPR036305">
    <property type="entry name" value="RGS_sf"/>
</dbReference>
<dbReference type="PROSITE" id="PS50132">
    <property type="entry name" value="RGS"/>
    <property type="match status" value="1"/>
</dbReference>
<sequence>MNIPMYKLLGVVTTLLVCVFGIGTTVKLFVCLAALILGTITCVFRTYGPNVDEVINTEREDLNKKTEKFRQYILDLSKQKMNIALDRRITGSRIIDDSLQEILDFVIRDYVEPWYSVITDDKEFVYSVRNTAQKIAINIANLVKGVDWIPYLTTRLIDDTASHVRLYRQATARMKQLRTRKLQKGSASSSSTSSGTPKRTPTHRRNKSETDVSWYSQSKFYIPNLSSLTEPIEIGEEKTEDESLEKIFFDLEVQMEKNLISRDLVCTDNDRELEFLVEISEILLYLVLPKEDDLDCLTVRIILRELLANVVIKPLLDLFSDPDYINQACIWLCIKEAGLPRDVFLTVIRITDSLDELTATKSVVCKEIAHLRSKETAAEDDLSVKQQLNSLLYVKKILDTRIIAMQKGLESETDGIDAQPEWNRLLIPGQKLVNLPLDELLRNNIALSYFIDYMTSINAESYLYFYLNIFGWRVSAEQQICEIELQKLHAAQPGSSVTGTKREVVTDLENLKEAATKIYQQYLSDKTSPRLQLDDGLAKVLLTRIKTEPVNETWFDDLRACCYEKLRSEDRFLPGFKRSIAYVKLLAELDLLKDPAAEEDSKSLDSINLSATNNDLGTLVEEGRFTITARIIETGIVSDRGKTYGIYAVAVTKSYDSGYQEKWHIYRRYSDFYDMYQKINNKYYDLAPIPFPGKKAFHNMERTILEKRMFLLNNWLHHLTKPAVVDGHMGLQNLLLNFLEQGDYDKGVTSGQISRTIDNLMNPLKTSMKSVTQAVKKTKATTNTVDGVMDNIRKFFGNPKKQPNVLFENTKVGAGIDVETDDNIPLRIILLLMDEIFDLKMRNQWLRRRIITLLRQIIRTMFGDIVNRRIVEYVSLLTSPAKVAGYLKMFKNSFWPNGVKAEKKPPRDAETKNKTRVAAKVALLSCFSDELKHIIGSETTRQGLLRVFELFQRPVLNRRLLYVLFEGIAETMFPEGNLVEIFQKMYSVSPRVQNRRVVDTKDSCCPGDVDNIQWETKWTSHTMMFLKTDDRAHRIRTETESIDPAGPAESLQRRGSDRKKILARKRRRQQKEIDRDRD</sequence>
<dbReference type="PROSITE" id="PS51207">
    <property type="entry name" value="PXA"/>
    <property type="match status" value="1"/>
</dbReference>
<dbReference type="GO" id="GO:0035091">
    <property type="term" value="F:phosphatidylinositol binding"/>
    <property type="evidence" value="ECO:0007669"/>
    <property type="project" value="InterPro"/>
</dbReference>